<dbReference type="GO" id="GO:0020037">
    <property type="term" value="F:heme binding"/>
    <property type="evidence" value="ECO:0007669"/>
    <property type="project" value="InterPro"/>
</dbReference>
<dbReference type="Gene3D" id="1.10.630.10">
    <property type="entry name" value="Cytochrome P450"/>
    <property type="match status" value="1"/>
</dbReference>
<sequence>MALLPVLLGVAVMVITIFQVRGILKAYWSPLSRIPGPWYAPLTTMHLRWGFSTGEIWKLVERCHKKYGPIVRLGPRQVWVADRDALKEILVKVDLPKVAMYSEISRDKHSPGLFGEIRHEPHKRLKRFLSPAFTVAYIDNLEKYFQKTLRELLDKYESQISADTASASFNGIEVDLMDDLHNVALDIMGECSFGKGFGQTNPKTSVIEEGVDEKVWKSIPRSIFDGLSKRYQMVYVKKFLRMFGLDINFDWPAEMITAIDAVVQRRRNNALTTREKATEEAYRDEPDVKKAQDKPSRRDLLQHLIEEGKKPDSGNAMNTRDIVDQMAEILLAGSETTSGTIACLFLELARNPDVRAKLLASLPACGTGDEVVASKAIRNDADRYWYLEACIKENLRLHPIASEMGRRTGKEWVTIMGYNLPPHTVVSASYRDLHRNEKYWPEPLRFWPERWLPEGQRDGAPAPDMNAYYPFSAGKHSCIGINFAWAEMRMVAANIFSRFDIEEVPGQVIDFRQYITMQFHTGNWRVVLRPRSGPGAPVAAKSDVKDKGEKQERLIEA</sequence>
<keyword evidence="5 6" id="KW-0408">Iron</keyword>
<dbReference type="InterPro" id="IPR050121">
    <property type="entry name" value="Cytochrome_P450_monoxygenase"/>
</dbReference>
<dbReference type="PANTHER" id="PTHR24305:SF232">
    <property type="entry name" value="P450, PUTATIVE (EUROFUNG)-RELATED"/>
    <property type="match status" value="1"/>
</dbReference>
<reference evidence="10" key="2">
    <citation type="submission" date="2019-10" db="EMBL/GenBank/DDBJ databases">
        <authorList>
            <consortium name="NCBI Genome Project"/>
        </authorList>
    </citation>
    <scope>NUCLEOTIDE SEQUENCE</scope>
    <source>
        <strain evidence="10">NI907</strain>
    </source>
</reference>
<evidence type="ECO:0000256" key="2">
    <source>
        <dbReference type="ARBA" id="ARBA00010617"/>
    </source>
</evidence>
<dbReference type="PRINTS" id="PR00463">
    <property type="entry name" value="EP450I"/>
</dbReference>
<proteinExistence type="inferred from homology"/>
<dbReference type="SUPFAM" id="SSF48264">
    <property type="entry name" value="Cytochrome P450"/>
    <property type="match status" value="1"/>
</dbReference>
<dbReference type="Pfam" id="PF00067">
    <property type="entry name" value="p450"/>
    <property type="match status" value="1"/>
</dbReference>
<dbReference type="InterPro" id="IPR017972">
    <property type="entry name" value="Cyt_P450_CS"/>
</dbReference>
<feature type="binding site" description="axial binding residue" evidence="6">
    <location>
        <position position="478"/>
    </location>
    <ligand>
        <name>heme</name>
        <dbReference type="ChEBI" id="CHEBI:30413"/>
    </ligand>
    <ligandPart>
        <name>Fe</name>
        <dbReference type="ChEBI" id="CHEBI:18248"/>
    </ligandPart>
</feature>
<reference evidence="10" key="3">
    <citation type="submission" date="2025-08" db="UniProtKB">
        <authorList>
            <consortium name="RefSeq"/>
        </authorList>
    </citation>
    <scope>IDENTIFICATION</scope>
    <source>
        <strain evidence="10">NI907</strain>
    </source>
</reference>
<dbReference type="InterPro" id="IPR036396">
    <property type="entry name" value="Cyt_P450_sf"/>
</dbReference>
<reference evidence="9 10" key="1">
    <citation type="journal article" date="2019" name="Mol. Biol. Evol.">
        <title>Blast fungal genomes show frequent chromosomal changes, gene gains and losses, and effector gene turnover.</title>
        <authorList>
            <person name="Gomez Luciano L.B."/>
            <person name="Jason Tsai I."/>
            <person name="Chuma I."/>
            <person name="Tosa Y."/>
            <person name="Chen Y.H."/>
            <person name="Li J.Y."/>
            <person name="Li M.Y."/>
            <person name="Jade Lu M.Y."/>
            <person name="Nakayashiki H."/>
            <person name="Li W.H."/>
        </authorList>
    </citation>
    <scope>NUCLEOTIDE SEQUENCE [LARGE SCALE GENOMIC DNA]</scope>
    <source>
        <strain evidence="9 10">NI907</strain>
    </source>
</reference>
<dbReference type="Proteomes" id="UP000515153">
    <property type="component" value="Chromosome VII"/>
</dbReference>
<evidence type="ECO:0000256" key="4">
    <source>
        <dbReference type="ARBA" id="ARBA00022723"/>
    </source>
</evidence>
<evidence type="ECO:0000256" key="8">
    <source>
        <dbReference type="SAM" id="MobiDB-lite"/>
    </source>
</evidence>
<dbReference type="InterPro" id="IPR002401">
    <property type="entry name" value="Cyt_P450_E_grp-I"/>
</dbReference>
<keyword evidence="9" id="KW-1185">Reference proteome</keyword>
<accession>A0A6P8AZ75</accession>
<keyword evidence="3 6" id="KW-0349">Heme</keyword>
<evidence type="ECO:0000256" key="3">
    <source>
        <dbReference type="ARBA" id="ARBA00022617"/>
    </source>
</evidence>
<feature type="region of interest" description="Disordered" evidence="8">
    <location>
        <begin position="534"/>
        <end position="557"/>
    </location>
</feature>
<dbReference type="AlphaFoldDB" id="A0A6P8AZ75"/>
<dbReference type="PRINTS" id="PR00385">
    <property type="entry name" value="P450"/>
</dbReference>
<evidence type="ECO:0000256" key="7">
    <source>
        <dbReference type="RuleBase" id="RU000461"/>
    </source>
</evidence>
<evidence type="ECO:0000256" key="5">
    <source>
        <dbReference type="ARBA" id="ARBA00023004"/>
    </source>
</evidence>
<evidence type="ECO:0000256" key="6">
    <source>
        <dbReference type="PIRSR" id="PIRSR602401-1"/>
    </source>
</evidence>
<dbReference type="FunFam" id="1.10.630.10:FF:000321">
    <property type="entry name" value="Chromosome 23, whole genome shotgun sequence"/>
    <property type="match status" value="1"/>
</dbReference>
<name>A0A6P8AZ75_PYRGI</name>
<evidence type="ECO:0008006" key="11">
    <source>
        <dbReference type="Google" id="ProtNLM"/>
    </source>
</evidence>
<feature type="region of interest" description="Disordered" evidence="8">
    <location>
        <begin position="274"/>
        <end position="295"/>
    </location>
</feature>
<dbReference type="PANTHER" id="PTHR24305">
    <property type="entry name" value="CYTOCHROME P450"/>
    <property type="match status" value="1"/>
</dbReference>
<dbReference type="GO" id="GO:0004497">
    <property type="term" value="F:monooxygenase activity"/>
    <property type="evidence" value="ECO:0007669"/>
    <property type="project" value="UniProtKB-KW"/>
</dbReference>
<evidence type="ECO:0000256" key="1">
    <source>
        <dbReference type="ARBA" id="ARBA00001971"/>
    </source>
</evidence>
<protein>
    <recommendedName>
        <fullName evidence="11">Cytochrome P450 3A9</fullName>
    </recommendedName>
</protein>
<comment type="cofactor">
    <cofactor evidence="1 6">
        <name>heme</name>
        <dbReference type="ChEBI" id="CHEBI:30413"/>
    </cofactor>
</comment>
<evidence type="ECO:0000313" key="9">
    <source>
        <dbReference type="Proteomes" id="UP000515153"/>
    </source>
</evidence>
<keyword evidence="7" id="KW-0560">Oxidoreductase</keyword>
<dbReference type="KEGG" id="pgri:PgNI_10910"/>
<feature type="compositionally biased region" description="Basic and acidic residues" evidence="8">
    <location>
        <begin position="542"/>
        <end position="557"/>
    </location>
</feature>
<organism evidence="9 10">
    <name type="scientific">Pyricularia grisea</name>
    <name type="common">Crabgrass-specific blast fungus</name>
    <name type="synonym">Magnaporthe grisea</name>
    <dbReference type="NCBI Taxonomy" id="148305"/>
    <lineage>
        <taxon>Eukaryota</taxon>
        <taxon>Fungi</taxon>
        <taxon>Dikarya</taxon>
        <taxon>Ascomycota</taxon>
        <taxon>Pezizomycotina</taxon>
        <taxon>Sordariomycetes</taxon>
        <taxon>Sordariomycetidae</taxon>
        <taxon>Magnaporthales</taxon>
        <taxon>Pyriculariaceae</taxon>
        <taxon>Pyricularia</taxon>
    </lineage>
</organism>
<dbReference type="GO" id="GO:0005506">
    <property type="term" value="F:iron ion binding"/>
    <property type="evidence" value="ECO:0007669"/>
    <property type="project" value="InterPro"/>
</dbReference>
<dbReference type="GO" id="GO:0016705">
    <property type="term" value="F:oxidoreductase activity, acting on paired donors, with incorporation or reduction of molecular oxygen"/>
    <property type="evidence" value="ECO:0007669"/>
    <property type="project" value="InterPro"/>
</dbReference>
<dbReference type="RefSeq" id="XP_030980172.1">
    <property type="nucleotide sequence ID" value="XM_031130884.1"/>
</dbReference>
<keyword evidence="4 6" id="KW-0479">Metal-binding</keyword>
<dbReference type="InterPro" id="IPR001128">
    <property type="entry name" value="Cyt_P450"/>
</dbReference>
<gene>
    <name evidence="10" type="ORF">PgNI_10910</name>
</gene>
<keyword evidence="7" id="KW-0503">Monooxygenase</keyword>
<dbReference type="GeneID" id="41965789"/>
<evidence type="ECO:0000313" key="10">
    <source>
        <dbReference type="RefSeq" id="XP_030980172.1"/>
    </source>
</evidence>
<comment type="similarity">
    <text evidence="2 7">Belongs to the cytochrome P450 family.</text>
</comment>
<dbReference type="PROSITE" id="PS00086">
    <property type="entry name" value="CYTOCHROME_P450"/>
    <property type="match status" value="1"/>
</dbReference>